<dbReference type="AlphaFoldDB" id="Q54D35"/>
<dbReference type="EMBL" id="AAFI02000190">
    <property type="protein sequence ID" value="EAL61230.1"/>
    <property type="molecule type" value="Genomic_DNA"/>
</dbReference>
<dbReference type="KEGG" id="ddi:DDB_G0292502"/>
<dbReference type="PaxDb" id="44689-DDB0184438"/>
<protein>
    <submittedName>
        <fullName evidence="2">Uncharacterized protein</fullName>
    </submittedName>
</protein>
<name>Q54D35_DICDI</name>
<dbReference type="VEuPathDB" id="AmoebaDB:DDB_G0292502"/>
<dbReference type="HOGENOM" id="CLU_1463830_0_0_1"/>
<keyword evidence="3" id="KW-1185">Reference proteome</keyword>
<evidence type="ECO:0000313" key="3">
    <source>
        <dbReference type="Proteomes" id="UP000002195"/>
    </source>
</evidence>
<accession>Q54D35</accession>
<evidence type="ECO:0000313" key="2">
    <source>
        <dbReference type="EMBL" id="EAL61230.1"/>
    </source>
</evidence>
<dbReference type="dictyBase" id="DDB_G0292502"/>
<dbReference type="GeneID" id="8628725"/>
<gene>
    <name evidence="2" type="ORF">DDB_G0292502</name>
</gene>
<dbReference type="RefSeq" id="XP_629661.1">
    <property type="nucleotide sequence ID" value="XM_629659.1"/>
</dbReference>
<dbReference type="eggNOG" id="ENOG502RHZX">
    <property type="taxonomic scope" value="Eukaryota"/>
</dbReference>
<evidence type="ECO:0000256" key="1">
    <source>
        <dbReference type="SAM" id="MobiDB-lite"/>
    </source>
</evidence>
<proteinExistence type="predicted"/>
<dbReference type="FunCoup" id="Q54D35">
    <property type="interactions" value="435"/>
</dbReference>
<dbReference type="Proteomes" id="UP000002195">
    <property type="component" value="Unassembled WGS sequence"/>
</dbReference>
<sequence length="185" mass="21625">MVLILPARRKFLSSLKEDCKINSIKCEDDSLEQITVDLFSGNQKSEAVLYFEWNNLGLMNRINEQYQTVHSMKLAIENFFLSHGGISKNHSNSSILFYNWNQLVHSLTLFYENKEFKWIKRQDSINDIGIGYIFSKTIDDSEPLITRLPYLFNSMVLDSKDTKHSEKENMENLQSSESDRIRAKQ</sequence>
<comment type="caution">
    <text evidence="2">The sequence shown here is derived from an EMBL/GenBank/DDBJ whole genome shotgun (WGS) entry which is preliminary data.</text>
</comment>
<feature type="region of interest" description="Disordered" evidence="1">
    <location>
        <begin position="162"/>
        <end position="185"/>
    </location>
</feature>
<reference evidence="2 3" key="1">
    <citation type="journal article" date="2005" name="Nature">
        <title>The genome of the social amoeba Dictyostelium discoideum.</title>
        <authorList>
            <consortium name="The Dictyostelium discoideum Sequencing Consortium"/>
            <person name="Eichinger L."/>
            <person name="Pachebat J.A."/>
            <person name="Glockner G."/>
            <person name="Rajandream M.A."/>
            <person name="Sucgang R."/>
            <person name="Berriman M."/>
            <person name="Song J."/>
            <person name="Olsen R."/>
            <person name="Szafranski K."/>
            <person name="Xu Q."/>
            <person name="Tunggal B."/>
            <person name="Kummerfeld S."/>
            <person name="Madera M."/>
            <person name="Konfortov B.A."/>
            <person name="Rivero F."/>
            <person name="Bankier A.T."/>
            <person name="Lehmann R."/>
            <person name="Hamlin N."/>
            <person name="Davies R."/>
            <person name="Gaudet P."/>
            <person name="Fey P."/>
            <person name="Pilcher K."/>
            <person name="Chen G."/>
            <person name="Saunders D."/>
            <person name="Sodergren E."/>
            <person name="Davis P."/>
            <person name="Kerhornou A."/>
            <person name="Nie X."/>
            <person name="Hall N."/>
            <person name="Anjard C."/>
            <person name="Hemphill L."/>
            <person name="Bason N."/>
            <person name="Farbrother P."/>
            <person name="Desany B."/>
            <person name="Just E."/>
            <person name="Morio T."/>
            <person name="Rost R."/>
            <person name="Churcher C."/>
            <person name="Cooper J."/>
            <person name="Haydock S."/>
            <person name="van Driessche N."/>
            <person name="Cronin A."/>
            <person name="Goodhead I."/>
            <person name="Muzny D."/>
            <person name="Mourier T."/>
            <person name="Pain A."/>
            <person name="Lu M."/>
            <person name="Harper D."/>
            <person name="Lindsay R."/>
            <person name="Hauser H."/>
            <person name="James K."/>
            <person name="Quiles M."/>
            <person name="Madan Babu M."/>
            <person name="Saito T."/>
            <person name="Buchrieser C."/>
            <person name="Wardroper A."/>
            <person name="Felder M."/>
            <person name="Thangavelu M."/>
            <person name="Johnson D."/>
            <person name="Knights A."/>
            <person name="Loulseged H."/>
            <person name="Mungall K."/>
            <person name="Oliver K."/>
            <person name="Price C."/>
            <person name="Quail M.A."/>
            <person name="Urushihara H."/>
            <person name="Hernandez J."/>
            <person name="Rabbinowitsch E."/>
            <person name="Steffen D."/>
            <person name="Sanders M."/>
            <person name="Ma J."/>
            <person name="Kohara Y."/>
            <person name="Sharp S."/>
            <person name="Simmonds M."/>
            <person name="Spiegler S."/>
            <person name="Tivey A."/>
            <person name="Sugano S."/>
            <person name="White B."/>
            <person name="Walker D."/>
            <person name="Woodward J."/>
            <person name="Winckler T."/>
            <person name="Tanaka Y."/>
            <person name="Shaulsky G."/>
            <person name="Schleicher M."/>
            <person name="Weinstock G."/>
            <person name="Rosenthal A."/>
            <person name="Cox E.C."/>
            <person name="Chisholm R.L."/>
            <person name="Gibbs R."/>
            <person name="Loomis W.F."/>
            <person name="Platzer M."/>
            <person name="Kay R.R."/>
            <person name="Williams J."/>
            <person name="Dear P.H."/>
            <person name="Noegel A.A."/>
            <person name="Barrell B."/>
            <person name="Kuspa A."/>
        </authorList>
    </citation>
    <scope>NUCLEOTIDE SEQUENCE [LARGE SCALE GENOMIC DNA]</scope>
    <source>
        <strain evidence="2 3">AX4</strain>
    </source>
</reference>
<dbReference type="OMA" id="RINEQYQ"/>
<dbReference type="InParanoid" id="Q54D35"/>
<organism evidence="2 3">
    <name type="scientific">Dictyostelium discoideum</name>
    <name type="common">Social amoeba</name>
    <dbReference type="NCBI Taxonomy" id="44689"/>
    <lineage>
        <taxon>Eukaryota</taxon>
        <taxon>Amoebozoa</taxon>
        <taxon>Evosea</taxon>
        <taxon>Eumycetozoa</taxon>
        <taxon>Dictyostelia</taxon>
        <taxon>Dictyosteliales</taxon>
        <taxon>Dictyosteliaceae</taxon>
        <taxon>Dictyostelium</taxon>
    </lineage>
</organism>